<dbReference type="EMBL" id="FPBK01000006">
    <property type="protein sequence ID" value="SFU54190.1"/>
    <property type="molecule type" value="Genomic_DNA"/>
</dbReference>
<evidence type="ECO:0000313" key="9">
    <source>
        <dbReference type="Proteomes" id="UP000199138"/>
    </source>
</evidence>
<name>A0A1I7H0L1_9FLAO</name>
<reference evidence="9" key="1">
    <citation type="submission" date="2016-10" db="EMBL/GenBank/DDBJ databases">
        <authorList>
            <person name="Varghese N."/>
            <person name="Submissions S."/>
        </authorList>
    </citation>
    <scope>NUCLEOTIDE SEQUENCE [LARGE SCALE GENOMIC DNA]</scope>
    <source>
        <strain evidence="9">CGMCC 1.12333</strain>
    </source>
</reference>
<dbReference type="GO" id="GO:0004553">
    <property type="term" value="F:hydrolase activity, hydrolyzing O-glycosyl compounds"/>
    <property type="evidence" value="ECO:0007669"/>
    <property type="project" value="InterPro"/>
</dbReference>
<keyword evidence="2" id="KW-0858">Xylan degradation</keyword>
<protein>
    <submittedName>
        <fullName evidence="8">Glycosyl hydrolases family 43</fullName>
    </submittedName>
</protein>
<dbReference type="InterPro" id="IPR023296">
    <property type="entry name" value="Glyco_hydro_beta-prop_sf"/>
</dbReference>
<dbReference type="InterPro" id="IPR006710">
    <property type="entry name" value="Glyco_hydro_43"/>
</dbReference>
<dbReference type="GO" id="GO:0045493">
    <property type="term" value="P:xylan catabolic process"/>
    <property type="evidence" value="ECO:0007669"/>
    <property type="project" value="UniProtKB-KW"/>
</dbReference>
<dbReference type="SUPFAM" id="SSF75005">
    <property type="entry name" value="Arabinanase/levansucrase/invertase"/>
    <property type="match status" value="1"/>
</dbReference>
<evidence type="ECO:0000313" key="8">
    <source>
        <dbReference type="EMBL" id="SFU54190.1"/>
    </source>
</evidence>
<evidence type="ECO:0000256" key="2">
    <source>
        <dbReference type="ARBA" id="ARBA00022651"/>
    </source>
</evidence>
<dbReference type="InterPro" id="IPR052176">
    <property type="entry name" value="Glycosyl_Hydrlase_43_Enz"/>
</dbReference>
<feature type="site" description="Important for catalytic activity, responsible for pKa modulation of the active site Glu and correct orientation of both the proton donor and substrate" evidence="6">
    <location>
        <position position="176"/>
    </location>
</feature>
<dbReference type="OrthoDB" id="9763933at2"/>
<evidence type="ECO:0000256" key="6">
    <source>
        <dbReference type="PIRSR" id="PIRSR606710-2"/>
    </source>
</evidence>
<evidence type="ECO:0000256" key="4">
    <source>
        <dbReference type="ARBA" id="ARBA00023277"/>
    </source>
</evidence>
<evidence type="ECO:0000256" key="3">
    <source>
        <dbReference type="ARBA" id="ARBA00022801"/>
    </source>
</evidence>
<sequence length="334" mass="37506">MKKLVIAAIILSGFISFVSCETEKKVAMKEEEVALSGNPLFKSPLTADPCVLTYNDTLYLFTGSDLTPQGEEGFRMNDWYIFSTPDMVNWKNHGKKLTVSDFDWASNNAFAGHCVENNGKFWWYVPMVHKDSTARVHEGFAIGVAVADHPLGPYKDPIGKPIVADTTKNSIPLNIDPAVFVDDDGEVYMYWGSWNEVRMVKLKKNMVETDGPVQNVEGLTNFFEAPFVHKKGDTYYMSYAASYPSRTDYATAKSITGPWTYRGVLNDTLPNSPTNHQAIVNFKGNDYFFYHNAGLPDGGPFRRSVCVDKLEYDENGLLKKVVRTEKGVPQIKED</sequence>
<dbReference type="Pfam" id="PF04616">
    <property type="entry name" value="Glyco_hydro_43"/>
    <property type="match status" value="1"/>
</dbReference>
<evidence type="ECO:0000256" key="7">
    <source>
        <dbReference type="RuleBase" id="RU361187"/>
    </source>
</evidence>
<keyword evidence="3 7" id="KW-0378">Hydrolase</keyword>
<evidence type="ECO:0000256" key="5">
    <source>
        <dbReference type="ARBA" id="ARBA00023295"/>
    </source>
</evidence>
<comment type="similarity">
    <text evidence="1 7">Belongs to the glycosyl hydrolase 43 family.</text>
</comment>
<gene>
    <name evidence="8" type="ORF">SAMN05216480_106158</name>
</gene>
<dbReference type="PANTHER" id="PTHR43772">
    <property type="entry name" value="ENDO-1,4-BETA-XYLANASE"/>
    <property type="match status" value="1"/>
</dbReference>
<dbReference type="Gene3D" id="2.115.10.20">
    <property type="entry name" value="Glycosyl hydrolase domain, family 43"/>
    <property type="match status" value="1"/>
</dbReference>
<keyword evidence="9" id="KW-1185">Reference proteome</keyword>
<evidence type="ECO:0000256" key="1">
    <source>
        <dbReference type="ARBA" id="ARBA00009865"/>
    </source>
</evidence>
<keyword evidence="2" id="KW-0624">Polysaccharide degradation</keyword>
<dbReference type="AlphaFoldDB" id="A0A1I7H0L1"/>
<dbReference type="CDD" id="cd18618">
    <property type="entry name" value="GH43_Xsa43E-like"/>
    <property type="match status" value="1"/>
</dbReference>
<keyword evidence="4" id="KW-0119">Carbohydrate metabolism</keyword>
<organism evidence="8 9">
    <name type="scientific">Pustulibacterium marinum</name>
    <dbReference type="NCBI Taxonomy" id="1224947"/>
    <lineage>
        <taxon>Bacteria</taxon>
        <taxon>Pseudomonadati</taxon>
        <taxon>Bacteroidota</taxon>
        <taxon>Flavobacteriia</taxon>
        <taxon>Flavobacteriales</taxon>
        <taxon>Flavobacteriaceae</taxon>
        <taxon>Pustulibacterium</taxon>
    </lineage>
</organism>
<dbReference type="STRING" id="1224947.SAMN05216480_106158"/>
<accession>A0A1I7H0L1</accession>
<dbReference type="PROSITE" id="PS51257">
    <property type="entry name" value="PROKAR_LIPOPROTEIN"/>
    <property type="match status" value="1"/>
</dbReference>
<dbReference type="RefSeq" id="WP_093025048.1">
    <property type="nucleotide sequence ID" value="NZ_FPBK01000006.1"/>
</dbReference>
<keyword evidence="5 7" id="KW-0326">Glycosidase</keyword>
<dbReference type="Proteomes" id="UP000199138">
    <property type="component" value="Unassembled WGS sequence"/>
</dbReference>
<proteinExistence type="inferred from homology"/>
<dbReference type="PANTHER" id="PTHR43772:SF2">
    <property type="entry name" value="PUTATIVE (AFU_ORTHOLOGUE AFUA_2G04480)-RELATED"/>
    <property type="match status" value="1"/>
</dbReference>